<gene>
    <name evidence="1" type="ORF">MLD38_014745</name>
</gene>
<protein>
    <submittedName>
        <fullName evidence="1">Uncharacterized protein</fullName>
    </submittedName>
</protein>
<proteinExistence type="predicted"/>
<comment type="caution">
    <text evidence="1">The sequence shown here is derived from an EMBL/GenBank/DDBJ whole genome shotgun (WGS) entry which is preliminary data.</text>
</comment>
<accession>A0ACB9RDV6</accession>
<organism evidence="1 2">
    <name type="scientific">Melastoma candidum</name>
    <dbReference type="NCBI Taxonomy" id="119954"/>
    <lineage>
        <taxon>Eukaryota</taxon>
        <taxon>Viridiplantae</taxon>
        <taxon>Streptophyta</taxon>
        <taxon>Embryophyta</taxon>
        <taxon>Tracheophyta</taxon>
        <taxon>Spermatophyta</taxon>
        <taxon>Magnoliopsida</taxon>
        <taxon>eudicotyledons</taxon>
        <taxon>Gunneridae</taxon>
        <taxon>Pentapetalae</taxon>
        <taxon>rosids</taxon>
        <taxon>malvids</taxon>
        <taxon>Myrtales</taxon>
        <taxon>Melastomataceae</taxon>
        <taxon>Melastomatoideae</taxon>
        <taxon>Melastomateae</taxon>
        <taxon>Melastoma</taxon>
    </lineage>
</organism>
<sequence length="82" mass="9091">MKFCDCWCLKIVVIFLALSLSFLDSNAILESKIFGFTTQAGFIDMGESPRRRVTVAQLKLSHCRLRGGFCGAPQGTVRSCSR</sequence>
<dbReference type="EMBL" id="CM042883">
    <property type="protein sequence ID" value="KAI4377054.1"/>
    <property type="molecule type" value="Genomic_DNA"/>
</dbReference>
<keyword evidence="2" id="KW-1185">Reference proteome</keyword>
<reference evidence="2" key="1">
    <citation type="journal article" date="2023" name="Front. Plant Sci.">
        <title>Chromosomal-level genome assembly of Melastoma candidum provides insights into trichome evolution.</title>
        <authorList>
            <person name="Zhong Y."/>
            <person name="Wu W."/>
            <person name="Sun C."/>
            <person name="Zou P."/>
            <person name="Liu Y."/>
            <person name="Dai S."/>
            <person name="Zhou R."/>
        </authorList>
    </citation>
    <scope>NUCLEOTIDE SEQUENCE [LARGE SCALE GENOMIC DNA]</scope>
</reference>
<evidence type="ECO:0000313" key="1">
    <source>
        <dbReference type="EMBL" id="KAI4377054.1"/>
    </source>
</evidence>
<evidence type="ECO:0000313" key="2">
    <source>
        <dbReference type="Proteomes" id="UP001057402"/>
    </source>
</evidence>
<dbReference type="Proteomes" id="UP001057402">
    <property type="component" value="Chromosome 4"/>
</dbReference>
<name>A0ACB9RDV6_9MYRT</name>